<dbReference type="PANTHER" id="PTHR48021">
    <property type="match status" value="1"/>
</dbReference>
<evidence type="ECO:0000256" key="1">
    <source>
        <dbReference type="ARBA" id="ARBA00004141"/>
    </source>
</evidence>
<dbReference type="InterPro" id="IPR003663">
    <property type="entry name" value="Sugar/inositol_transpt"/>
</dbReference>
<keyword evidence="5 9" id="KW-0812">Transmembrane</keyword>
<dbReference type="FunCoup" id="A0A7J7D2L1">
    <property type="interactions" value="1007"/>
</dbReference>
<evidence type="ECO:0000259" key="10">
    <source>
        <dbReference type="PROSITE" id="PS50850"/>
    </source>
</evidence>
<dbReference type="Pfam" id="PF00083">
    <property type="entry name" value="Sugar_tr"/>
    <property type="match status" value="1"/>
</dbReference>
<dbReference type="Gene3D" id="1.20.1250.20">
    <property type="entry name" value="MFS general substrate transporter like domains"/>
    <property type="match status" value="1"/>
</dbReference>
<feature type="transmembrane region" description="Helical" evidence="9">
    <location>
        <begin position="362"/>
        <end position="384"/>
    </location>
</feature>
<dbReference type="InterPro" id="IPR050549">
    <property type="entry name" value="MFS_Trehalose_Transporter"/>
</dbReference>
<dbReference type="InterPro" id="IPR005828">
    <property type="entry name" value="MFS_sugar_transport-like"/>
</dbReference>
<feature type="transmembrane region" description="Helical" evidence="9">
    <location>
        <begin position="137"/>
        <end position="157"/>
    </location>
</feature>
<keyword evidence="6 9" id="KW-1133">Transmembrane helix</keyword>
<keyword evidence="7 9" id="KW-0472">Membrane</keyword>
<keyword evidence="4" id="KW-0762">Sugar transport</keyword>
<evidence type="ECO:0000256" key="7">
    <source>
        <dbReference type="ARBA" id="ARBA00023136"/>
    </source>
</evidence>
<reference evidence="11 12" key="1">
    <citation type="journal article" date="2020" name="Nat. Commun.">
        <title>Genome of Tripterygium wilfordii and identification of cytochrome P450 involved in triptolide biosynthesis.</title>
        <authorList>
            <person name="Tu L."/>
            <person name="Su P."/>
            <person name="Zhang Z."/>
            <person name="Gao L."/>
            <person name="Wang J."/>
            <person name="Hu T."/>
            <person name="Zhou J."/>
            <person name="Zhang Y."/>
            <person name="Zhao Y."/>
            <person name="Liu Y."/>
            <person name="Song Y."/>
            <person name="Tong Y."/>
            <person name="Lu Y."/>
            <person name="Yang J."/>
            <person name="Xu C."/>
            <person name="Jia M."/>
            <person name="Peters R.J."/>
            <person name="Huang L."/>
            <person name="Gao W."/>
        </authorList>
    </citation>
    <scope>NUCLEOTIDE SEQUENCE [LARGE SCALE GENOMIC DNA]</scope>
    <source>
        <strain evidence="12">cv. XIE 37</strain>
        <tissue evidence="11">Leaf</tissue>
    </source>
</reference>
<comment type="similarity">
    <text evidence="2 8">Belongs to the major facilitator superfamily. Sugar transporter (TC 2.A.1.1) family.</text>
</comment>
<dbReference type="PROSITE" id="PS50850">
    <property type="entry name" value="MFS"/>
    <property type="match status" value="1"/>
</dbReference>
<evidence type="ECO:0000256" key="4">
    <source>
        <dbReference type="ARBA" id="ARBA00022597"/>
    </source>
</evidence>
<dbReference type="SUPFAM" id="SSF103473">
    <property type="entry name" value="MFS general substrate transporter"/>
    <property type="match status" value="1"/>
</dbReference>
<feature type="transmembrane region" description="Helical" evidence="9">
    <location>
        <begin position="163"/>
        <end position="180"/>
    </location>
</feature>
<keyword evidence="12" id="KW-1185">Reference proteome</keyword>
<feature type="transmembrane region" description="Helical" evidence="9">
    <location>
        <begin position="300"/>
        <end position="322"/>
    </location>
</feature>
<dbReference type="NCBIfam" id="TIGR00879">
    <property type="entry name" value="SP"/>
    <property type="match status" value="1"/>
</dbReference>
<dbReference type="InterPro" id="IPR044775">
    <property type="entry name" value="MFS_ERD6/Tret1-like"/>
</dbReference>
<keyword evidence="3 8" id="KW-0813">Transport</keyword>
<evidence type="ECO:0000256" key="6">
    <source>
        <dbReference type="ARBA" id="ARBA00022989"/>
    </source>
</evidence>
<protein>
    <submittedName>
        <fullName evidence="11">Major facilitator superfamily protein</fullName>
    </submittedName>
</protein>
<feature type="transmembrane region" description="Helical" evidence="9">
    <location>
        <begin position="433"/>
        <end position="452"/>
    </location>
</feature>
<gene>
    <name evidence="11" type="ORF">HS088_TW11G00658</name>
</gene>
<sequence>MDYNSINNLSDPPSHLDLVLVANAKMANDSVEEGNPSRPLLYEENSELRCGDCSGSGTSSATTVLVLSTFVAVAGSYVFGSAVGYSSPAQSGIIKDLGLSVAEYSLFGSIVTIGAMLGAIISGKLADYTGRRGTMGLAEIFCIVGWLDIAFSKVAWWLDLGRLLVGCGMGLLSYVVPVYIAEITPKNLRGGFTTVHQLMICLGVSLSYLIGASVNWRTLALIGTIPCLIQLIGLFFIPESPRWLAKNGQRKECEAALQRLRGDDDISNEAAEIREYTETLLRLSEAGILELFQWKYAHSLIVGVGLMVLQQFGGVNAVAFYASSIFISAGFSGSIGMIAMVIVQLPMTLLGVLLMDKSGRRPLLLVSAAGTCLGCLLVGLSFLLQDLHQWEQVTPHWALVGVLVYTGSFSLGMGGIPWVIMSEIFPINMKGSAGSLVTLVSWLGSWIVSYAFNFLMKWSSAGTFMVFSGICCLTVLFVAKLLPETKDRTLEEIQASMNPLSAKKIDLTDS</sequence>
<evidence type="ECO:0000313" key="11">
    <source>
        <dbReference type="EMBL" id="KAF5740584.1"/>
    </source>
</evidence>
<dbReference type="PRINTS" id="PR00171">
    <property type="entry name" value="SUGRTRNSPORT"/>
</dbReference>
<dbReference type="Proteomes" id="UP000593562">
    <property type="component" value="Unassembled WGS sequence"/>
</dbReference>
<dbReference type="AlphaFoldDB" id="A0A7J7D2L1"/>
<comment type="caution">
    <text evidence="11">The sequence shown here is derived from an EMBL/GenBank/DDBJ whole genome shotgun (WGS) entry which is preliminary data.</text>
</comment>
<evidence type="ECO:0000256" key="8">
    <source>
        <dbReference type="RuleBase" id="RU003346"/>
    </source>
</evidence>
<feature type="transmembrane region" description="Helical" evidence="9">
    <location>
        <begin position="396"/>
        <end position="421"/>
    </location>
</feature>
<dbReference type="EMBL" id="JAAARO010000011">
    <property type="protein sequence ID" value="KAF5740584.1"/>
    <property type="molecule type" value="Genomic_DNA"/>
</dbReference>
<organism evidence="11 12">
    <name type="scientific">Tripterygium wilfordii</name>
    <name type="common">Thunder God vine</name>
    <dbReference type="NCBI Taxonomy" id="458696"/>
    <lineage>
        <taxon>Eukaryota</taxon>
        <taxon>Viridiplantae</taxon>
        <taxon>Streptophyta</taxon>
        <taxon>Embryophyta</taxon>
        <taxon>Tracheophyta</taxon>
        <taxon>Spermatophyta</taxon>
        <taxon>Magnoliopsida</taxon>
        <taxon>eudicotyledons</taxon>
        <taxon>Gunneridae</taxon>
        <taxon>Pentapetalae</taxon>
        <taxon>rosids</taxon>
        <taxon>fabids</taxon>
        <taxon>Celastrales</taxon>
        <taxon>Celastraceae</taxon>
        <taxon>Tripterygium</taxon>
    </lineage>
</organism>
<dbReference type="FunFam" id="1.20.1250.20:FF:000043">
    <property type="entry name" value="sugar transporter ERD6-like 6"/>
    <property type="match status" value="1"/>
</dbReference>
<proteinExistence type="inferred from homology"/>
<feature type="domain" description="Major facilitator superfamily (MFS) profile" evidence="10">
    <location>
        <begin position="61"/>
        <end position="486"/>
    </location>
</feature>
<dbReference type="GO" id="GO:0051119">
    <property type="term" value="F:sugar transmembrane transporter activity"/>
    <property type="evidence" value="ECO:0007669"/>
    <property type="project" value="InterPro"/>
</dbReference>
<evidence type="ECO:0000256" key="3">
    <source>
        <dbReference type="ARBA" id="ARBA00022448"/>
    </source>
</evidence>
<feature type="transmembrane region" description="Helical" evidence="9">
    <location>
        <begin position="192"/>
        <end position="210"/>
    </location>
</feature>
<accession>A0A7J7D2L1</accession>
<evidence type="ECO:0000256" key="9">
    <source>
        <dbReference type="SAM" id="Phobius"/>
    </source>
</evidence>
<evidence type="ECO:0000313" key="12">
    <source>
        <dbReference type="Proteomes" id="UP000593562"/>
    </source>
</evidence>
<feature type="transmembrane region" description="Helical" evidence="9">
    <location>
        <begin position="458"/>
        <end position="479"/>
    </location>
</feature>
<dbReference type="InterPro" id="IPR020846">
    <property type="entry name" value="MFS_dom"/>
</dbReference>
<dbReference type="CDD" id="cd17358">
    <property type="entry name" value="MFS_GLUT6_8_Class3_like"/>
    <property type="match status" value="1"/>
</dbReference>
<evidence type="ECO:0000256" key="2">
    <source>
        <dbReference type="ARBA" id="ARBA00010992"/>
    </source>
</evidence>
<dbReference type="InParanoid" id="A0A7J7D2L1"/>
<comment type="subcellular location">
    <subcellularLocation>
        <location evidence="1">Membrane</location>
        <topology evidence="1">Multi-pass membrane protein</topology>
    </subcellularLocation>
</comment>
<feature type="transmembrane region" description="Helical" evidence="9">
    <location>
        <begin position="104"/>
        <end position="125"/>
    </location>
</feature>
<dbReference type="GO" id="GO:0016020">
    <property type="term" value="C:membrane"/>
    <property type="evidence" value="ECO:0007669"/>
    <property type="project" value="UniProtKB-SubCell"/>
</dbReference>
<dbReference type="InterPro" id="IPR036259">
    <property type="entry name" value="MFS_trans_sf"/>
</dbReference>
<name>A0A7J7D2L1_TRIWF</name>
<dbReference type="PANTHER" id="PTHR48021:SF25">
    <property type="entry name" value="SUGAR TRANSPORTER ERD6-LIKE 5"/>
    <property type="match status" value="1"/>
</dbReference>
<feature type="transmembrane region" description="Helical" evidence="9">
    <location>
        <begin position="334"/>
        <end position="355"/>
    </location>
</feature>
<feature type="transmembrane region" description="Helical" evidence="9">
    <location>
        <begin position="64"/>
        <end position="84"/>
    </location>
</feature>
<feature type="transmembrane region" description="Helical" evidence="9">
    <location>
        <begin position="216"/>
        <end position="237"/>
    </location>
</feature>
<evidence type="ECO:0000256" key="5">
    <source>
        <dbReference type="ARBA" id="ARBA00022692"/>
    </source>
</evidence>